<dbReference type="InterPro" id="IPR020846">
    <property type="entry name" value="MFS_dom"/>
</dbReference>
<dbReference type="EMBL" id="LEOY01000003">
    <property type="protein sequence ID" value="RBR31078.1"/>
    <property type="molecule type" value="Genomic_DNA"/>
</dbReference>
<feature type="transmembrane region" description="Helical" evidence="6">
    <location>
        <begin position="355"/>
        <end position="373"/>
    </location>
</feature>
<dbReference type="PROSITE" id="PS50850">
    <property type="entry name" value="MFS"/>
    <property type="match status" value="1"/>
</dbReference>
<keyword evidence="5 6" id="KW-0472">Membrane</keyword>
<dbReference type="AlphaFoldDB" id="A0A366SJI8"/>
<sequence>MKRKIYQHPFLIMSGLYIGAFVGMYSETSLNIALPELSKTFGLPISTIQLLVVGYMMIIGIVLPFASLLMKTFKVKTLTLFSLTSFFIGSILSAAAPNFGLLLTGRMIQGIGTGLILPILFALTMEVFPIQKLGAAMGMAALIIMFAPAVGPTLAGILLSIASWRLIFASFAVFLAIAWILAFNFIESPFELTKPKIDLLSTITSALGFGGIVLGFSLASEYSFQSPIVVSSLVIGLIALIIYVARQLKMAHPILNLKALANPGFLVGTLLVMINFGITLSAMFLLPHYLQNGLLLPVALTGMIMLPGGILNAVVSFASGKLYDKMGPKVLVPLGFIFTLVGAFLFSRFLTGTPIAYVIFCHLLLMIGIPLSMSPAQSSGLSALPPHLSTDGSTIINTFQQVIGAICTALTTCLLQLGQSANAQTSQQAFVNGTHMSTYFVIGLAILGLILSFFVRSPQKQVEMTQEIIPENN</sequence>
<feature type="transmembrane region" description="Helical" evidence="6">
    <location>
        <begin position="9"/>
        <end position="26"/>
    </location>
</feature>
<feature type="transmembrane region" description="Helical" evidence="6">
    <location>
        <begin position="394"/>
        <end position="417"/>
    </location>
</feature>
<dbReference type="Pfam" id="PF07690">
    <property type="entry name" value="MFS_1"/>
    <property type="match status" value="1"/>
</dbReference>
<evidence type="ECO:0000256" key="3">
    <source>
        <dbReference type="ARBA" id="ARBA00022692"/>
    </source>
</evidence>
<dbReference type="InterPro" id="IPR036259">
    <property type="entry name" value="MFS_trans_sf"/>
</dbReference>
<protein>
    <recommendedName>
        <fullName evidence="7">Major facilitator superfamily (MFS) profile domain-containing protein</fullName>
    </recommendedName>
</protein>
<keyword evidence="4 6" id="KW-1133">Transmembrane helix</keyword>
<evidence type="ECO:0000313" key="9">
    <source>
        <dbReference type="Proteomes" id="UP000252800"/>
    </source>
</evidence>
<feature type="transmembrane region" description="Helical" evidence="6">
    <location>
        <begin position="140"/>
        <end position="161"/>
    </location>
</feature>
<dbReference type="Proteomes" id="UP000252800">
    <property type="component" value="Unassembled WGS sequence"/>
</dbReference>
<dbReference type="InterPro" id="IPR011701">
    <property type="entry name" value="MFS"/>
</dbReference>
<feature type="domain" description="Major facilitator superfamily (MFS) profile" evidence="7">
    <location>
        <begin position="12"/>
        <end position="460"/>
    </location>
</feature>
<feature type="transmembrane region" description="Helical" evidence="6">
    <location>
        <begin position="437"/>
        <end position="455"/>
    </location>
</feature>
<evidence type="ECO:0000256" key="1">
    <source>
        <dbReference type="ARBA" id="ARBA00004651"/>
    </source>
</evidence>
<dbReference type="Gene3D" id="1.20.1250.20">
    <property type="entry name" value="MFS general substrate transporter like domains"/>
    <property type="match status" value="1"/>
</dbReference>
<feature type="transmembrane region" description="Helical" evidence="6">
    <location>
        <begin position="224"/>
        <end position="245"/>
    </location>
</feature>
<organism evidence="8 9">
    <name type="scientific">Enterococcus cecorum</name>
    <dbReference type="NCBI Taxonomy" id="44008"/>
    <lineage>
        <taxon>Bacteria</taxon>
        <taxon>Bacillati</taxon>
        <taxon>Bacillota</taxon>
        <taxon>Bacilli</taxon>
        <taxon>Lactobacillales</taxon>
        <taxon>Enterococcaceae</taxon>
        <taxon>Enterococcus</taxon>
    </lineage>
</organism>
<evidence type="ECO:0000256" key="5">
    <source>
        <dbReference type="ARBA" id="ARBA00023136"/>
    </source>
</evidence>
<proteinExistence type="predicted"/>
<feature type="transmembrane region" description="Helical" evidence="6">
    <location>
        <begin position="167"/>
        <end position="186"/>
    </location>
</feature>
<feature type="transmembrane region" description="Helical" evidence="6">
    <location>
        <begin position="108"/>
        <end position="128"/>
    </location>
</feature>
<dbReference type="PRINTS" id="PR01036">
    <property type="entry name" value="TCRTETB"/>
</dbReference>
<evidence type="ECO:0000313" key="8">
    <source>
        <dbReference type="EMBL" id="RBR31078.1"/>
    </source>
</evidence>
<comment type="caution">
    <text evidence="8">The sequence shown here is derived from an EMBL/GenBank/DDBJ whole genome shotgun (WGS) entry which is preliminary data.</text>
</comment>
<keyword evidence="2" id="KW-0813">Transport</keyword>
<dbReference type="SUPFAM" id="SSF103473">
    <property type="entry name" value="MFS general substrate transporter"/>
    <property type="match status" value="1"/>
</dbReference>
<dbReference type="GO" id="GO:0005886">
    <property type="term" value="C:plasma membrane"/>
    <property type="evidence" value="ECO:0007669"/>
    <property type="project" value="UniProtKB-SubCell"/>
</dbReference>
<feature type="transmembrane region" description="Helical" evidence="6">
    <location>
        <begin position="46"/>
        <end position="66"/>
    </location>
</feature>
<keyword evidence="3 6" id="KW-0812">Transmembrane</keyword>
<feature type="transmembrane region" description="Helical" evidence="6">
    <location>
        <begin position="298"/>
        <end position="318"/>
    </location>
</feature>
<evidence type="ECO:0000256" key="6">
    <source>
        <dbReference type="SAM" id="Phobius"/>
    </source>
</evidence>
<feature type="transmembrane region" description="Helical" evidence="6">
    <location>
        <begin position="78"/>
        <end position="96"/>
    </location>
</feature>
<dbReference type="GO" id="GO:0022857">
    <property type="term" value="F:transmembrane transporter activity"/>
    <property type="evidence" value="ECO:0007669"/>
    <property type="project" value="InterPro"/>
</dbReference>
<gene>
    <name evidence="8" type="ORF">EB18_00551</name>
</gene>
<feature type="transmembrane region" description="Helical" evidence="6">
    <location>
        <begin position="330"/>
        <end position="349"/>
    </location>
</feature>
<name>A0A366SJI8_9ENTE</name>
<comment type="subcellular location">
    <subcellularLocation>
        <location evidence="1">Cell membrane</location>
        <topology evidence="1">Multi-pass membrane protein</topology>
    </subcellularLocation>
</comment>
<dbReference type="PANTHER" id="PTHR42718:SF43">
    <property type="entry name" value="LINCOMYCIN RESISTANCE PROTEIN LMRB"/>
    <property type="match status" value="1"/>
</dbReference>
<dbReference type="RefSeq" id="WP_113784030.1">
    <property type="nucleotide sequence ID" value="NZ_KZ845740.1"/>
</dbReference>
<evidence type="ECO:0000256" key="4">
    <source>
        <dbReference type="ARBA" id="ARBA00022989"/>
    </source>
</evidence>
<reference evidence="8 9" key="1">
    <citation type="submission" date="2015-06" db="EMBL/GenBank/DDBJ databases">
        <title>The Genome Sequence of Enterococcus cecorum 170AEA1.</title>
        <authorList>
            <consortium name="The Broad Institute Genomics Platform"/>
            <consortium name="The Broad Institute Genome Sequencing Center for Infectious Disease"/>
            <person name="Earl A.M."/>
            <person name="Van Tyne D."/>
            <person name="Lebreton F."/>
            <person name="Saavedra J.T."/>
            <person name="Gilmore M.S."/>
            <person name="Manson McGuire A."/>
            <person name="Clock S."/>
            <person name="Crupain M."/>
            <person name="Rangan U."/>
            <person name="Young S."/>
            <person name="Abouelleil A."/>
            <person name="Cao P."/>
            <person name="Chapman S.B."/>
            <person name="Griggs A."/>
            <person name="Priest M."/>
            <person name="Shea T."/>
            <person name="Wortman J."/>
            <person name="Nusbaum C."/>
            <person name="Birren B."/>
        </authorList>
    </citation>
    <scope>NUCLEOTIDE SEQUENCE [LARGE SCALE GENOMIC DNA]</scope>
    <source>
        <strain evidence="8 9">170AEA1</strain>
    </source>
</reference>
<evidence type="ECO:0000259" key="7">
    <source>
        <dbReference type="PROSITE" id="PS50850"/>
    </source>
</evidence>
<feature type="transmembrane region" description="Helical" evidence="6">
    <location>
        <begin position="198"/>
        <end position="218"/>
    </location>
</feature>
<feature type="transmembrane region" description="Helical" evidence="6">
    <location>
        <begin position="265"/>
        <end position="286"/>
    </location>
</feature>
<evidence type="ECO:0000256" key="2">
    <source>
        <dbReference type="ARBA" id="ARBA00022448"/>
    </source>
</evidence>
<dbReference type="PANTHER" id="PTHR42718">
    <property type="entry name" value="MAJOR FACILITATOR SUPERFAMILY MULTIDRUG TRANSPORTER MFSC"/>
    <property type="match status" value="1"/>
</dbReference>
<dbReference type="Gene3D" id="1.20.1720.10">
    <property type="entry name" value="Multidrug resistance protein D"/>
    <property type="match status" value="1"/>
</dbReference>
<accession>A0A366SJI8</accession>